<dbReference type="EMBL" id="SEYY01008931">
    <property type="protein sequence ID" value="KAB7501966.1"/>
    <property type="molecule type" value="Genomic_DNA"/>
</dbReference>
<dbReference type="Gene3D" id="2.10.90.10">
    <property type="entry name" value="Cystine-knot cytokines"/>
    <property type="match status" value="1"/>
</dbReference>
<accession>A0A5N5T5W2</accession>
<dbReference type="InterPro" id="IPR000072">
    <property type="entry name" value="PDGF/VEGF_dom"/>
</dbReference>
<name>A0A5N5T5W2_9CRUS</name>
<keyword evidence="1" id="KW-0732">Signal</keyword>
<evidence type="ECO:0000313" key="3">
    <source>
        <dbReference type="EMBL" id="KAB7501966.1"/>
    </source>
</evidence>
<evidence type="ECO:0000313" key="4">
    <source>
        <dbReference type="Proteomes" id="UP000326759"/>
    </source>
</evidence>
<sequence length="296" mass="33297">MNSPSVISLLFVFQIILDATNAGTIIPGITTVDYFDYVDDYYHGNTSIVSGKMKTGMEENVVEIPKEVFNKIGSFNDLSELQKILGIVAPPEKVFSIFRNSPLDEDVTETRSRKTVKYIGNPKQAQCVPELHSVDLGLINTPDVTYYPTCVRVNQCGGCCPSKDIISCQPIASEKVVVQVYELFPNAEENDISTSASSTRGRRRRQSVKVKYNKINVTVEEHKECACLCKLRESSCNLDVHFYDEKGCACICRNIDEEEKCYRKSTHFWNKDTCECLCRHEIACSSSETFDHSSCT</sequence>
<dbReference type="Proteomes" id="UP000326759">
    <property type="component" value="Unassembled WGS sequence"/>
</dbReference>
<dbReference type="AlphaFoldDB" id="A0A5N5T5W2"/>
<dbReference type="InterPro" id="IPR029034">
    <property type="entry name" value="Cystine-knot_cytokine"/>
</dbReference>
<keyword evidence="4" id="KW-1185">Reference proteome</keyword>
<dbReference type="GO" id="GO:0008083">
    <property type="term" value="F:growth factor activity"/>
    <property type="evidence" value="ECO:0007669"/>
    <property type="project" value="InterPro"/>
</dbReference>
<feature type="chain" id="PRO_5024467313" description="Platelet-derived growth factor (PDGF) family profile domain-containing protein" evidence="1">
    <location>
        <begin position="23"/>
        <end position="296"/>
    </location>
</feature>
<reference evidence="3 4" key="1">
    <citation type="journal article" date="2019" name="PLoS Biol.">
        <title>Sex chromosomes control vertical transmission of feminizing Wolbachia symbionts in an isopod.</title>
        <authorList>
            <person name="Becking T."/>
            <person name="Chebbi M.A."/>
            <person name="Giraud I."/>
            <person name="Moumen B."/>
            <person name="Laverre T."/>
            <person name="Caubet Y."/>
            <person name="Peccoud J."/>
            <person name="Gilbert C."/>
            <person name="Cordaux R."/>
        </authorList>
    </citation>
    <scope>NUCLEOTIDE SEQUENCE [LARGE SCALE GENOMIC DNA]</scope>
    <source>
        <strain evidence="3">ANa2</strain>
        <tissue evidence="3">Whole body excluding digestive tract and cuticle</tissue>
    </source>
</reference>
<proteinExistence type="predicted"/>
<dbReference type="SUPFAM" id="SSF57501">
    <property type="entry name" value="Cystine-knot cytokines"/>
    <property type="match status" value="1"/>
</dbReference>
<feature type="signal peptide" evidence="1">
    <location>
        <begin position="1"/>
        <end position="22"/>
    </location>
</feature>
<dbReference type="PROSITE" id="PS50278">
    <property type="entry name" value="PDGF_2"/>
    <property type="match status" value="1"/>
</dbReference>
<gene>
    <name evidence="3" type="ORF">Anas_08566</name>
</gene>
<dbReference type="OrthoDB" id="8878063at2759"/>
<protein>
    <recommendedName>
        <fullName evidence="2">Platelet-derived growth factor (PDGF) family profile domain-containing protein</fullName>
    </recommendedName>
</protein>
<dbReference type="Pfam" id="PF00341">
    <property type="entry name" value="PDGF"/>
    <property type="match status" value="1"/>
</dbReference>
<evidence type="ECO:0000259" key="2">
    <source>
        <dbReference type="PROSITE" id="PS50278"/>
    </source>
</evidence>
<comment type="caution">
    <text evidence="3">The sequence shown here is derived from an EMBL/GenBank/DDBJ whole genome shotgun (WGS) entry which is preliminary data.</text>
</comment>
<organism evidence="3 4">
    <name type="scientific">Armadillidium nasatum</name>
    <dbReference type="NCBI Taxonomy" id="96803"/>
    <lineage>
        <taxon>Eukaryota</taxon>
        <taxon>Metazoa</taxon>
        <taxon>Ecdysozoa</taxon>
        <taxon>Arthropoda</taxon>
        <taxon>Crustacea</taxon>
        <taxon>Multicrustacea</taxon>
        <taxon>Malacostraca</taxon>
        <taxon>Eumalacostraca</taxon>
        <taxon>Peracarida</taxon>
        <taxon>Isopoda</taxon>
        <taxon>Oniscidea</taxon>
        <taxon>Crinocheta</taxon>
        <taxon>Armadillidiidae</taxon>
        <taxon>Armadillidium</taxon>
    </lineage>
</organism>
<dbReference type="GO" id="GO:0016020">
    <property type="term" value="C:membrane"/>
    <property type="evidence" value="ECO:0007669"/>
    <property type="project" value="InterPro"/>
</dbReference>
<feature type="domain" description="Platelet-derived growth factor (PDGF) family profile" evidence="2">
    <location>
        <begin position="114"/>
        <end position="232"/>
    </location>
</feature>
<evidence type="ECO:0000256" key="1">
    <source>
        <dbReference type="SAM" id="SignalP"/>
    </source>
</evidence>